<dbReference type="GO" id="GO:0004479">
    <property type="term" value="F:methionyl-tRNA formyltransferase activity"/>
    <property type="evidence" value="ECO:0007669"/>
    <property type="project" value="UniProtKB-EC"/>
</dbReference>
<dbReference type="InterPro" id="IPR002376">
    <property type="entry name" value="Formyl_transf_N"/>
</dbReference>
<dbReference type="CDD" id="cd08646">
    <property type="entry name" value="FMT_core_Met-tRNA-FMT_N"/>
    <property type="match status" value="1"/>
</dbReference>
<dbReference type="SUPFAM" id="SSF53328">
    <property type="entry name" value="Formyltransferase"/>
    <property type="match status" value="1"/>
</dbReference>
<evidence type="ECO:0000313" key="8">
    <source>
        <dbReference type="EMBL" id="CCA27200.1"/>
    </source>
</evidence>
<proteinExistence type="inferred from homology"/>
<evidence type="ECO:0000256" key="1">
    <source>
        <dbReference type="ARBA" id="ARBA00010699"/>
    </source>
</evidence>
<reference evidence="8" key="1">
    <citation type="journal article" date="2011" name="PLoS Biol.">
        <title>Gene gain and loss during evolution of obligate parasitism in the white rust pathogen of Arabidopsis thaliana.</title>
        <authorList>
            <person name="Kemen E."/>
            <person name="Gardiner A."/>
            <person name="Schultz-Larsen T."/>
            <person name="Kemen A.C."/>
            <person name="Balmuth A.L."/>
            <person name="Robert-Seilaniantz A."/>
            <person name="Bailey K."/>
            <person name="Holub E."/>
            <person name="Studholme D.J."/>
            <person name="Maclean D."/>
            <person name="Jones J.D."/>
        </authorList>
    </citation>
    <scope>NUCLEOTIDE SEQUENCE</scope>
</reference>
<dbReference type="Pfam" id="PF00551">
    <property type="entry name" value="Formyl_trans_N"/>
    <property type="match status" value="1"/>
</dbReference>
<dbReference type="PANTHER" id="PTHR11138">
    <property type="entry name" value="METHIONYL-TRNA FORMYLTRANSFERASE"/>
    <property type="match status" value="1"/>
</dbReference>
<evidence type="ECO:0000259" key="7">
    <source>
        <dbReference type="Pfam" id="PF02911"/>
    </source>
</evidence>
<name>F0X0B7_9STRA</name>
<keyword evidence="4" id="KW-0808">Transferase</keyword>
<evidence type="ECO:0000256" key="4">
    <source>
        <dbReference type="ARBA" id="ARBA00022679"/>
    </source>
</evidence>
<dbReference type="InterPro" id="IPR005793">
    <property type="entry name" value="Formyl_trans_C"/>
</dbReference>
<dbReference type="PANTHER" id="PTHR11138:SF5">
    <property type="entry name" value="METHIONYL-TRNA FORMYLTRANSFERASE, MITOCHONDRIAL"/>
    <property type="match status" value="1"/>
</dbReference>
<dbReference type="AlphaFoldDB" id="F0X0B7"/>
<gene>
    <name evidence="8" type="ORF">ALNC14_133440</name>
</gene>
<organism evidence="8">
    <name type="scientific">Albugo laibachii Nc14</name>
    <dbReference type="NCBI Taxonomy" id="890382"/>
    <lineage>
        <taxon>Eukaryota</taxon>
        <taxon>Sar</taxon>
        <taxon>Stramenopiles</taxon>
        <taxon>Oomycota</taxon>
        <taxon>Peronosporomycetes</taxon>
        <taxon>Albuginales</taxon>
        <taxon>Albuginaceae</taxon>
        <taxon>Albugo</taxon>
    </lineage>
</organism>
<feature type="domain" description="Formyl transferase N-terminal" evidence="6">
    <location>
        <begin position="40"/>
        <end position="140"/>
    </location>
</feature>
<dbReference type="InterPro" id="IPR011034">
    <property type="entry name" value="Formyl_transferase-like_C_sf"/>
</dbReference>
<sequence>MTKNPVPVKRYAMDHGLSFTETPSHLKSLKYWTHPNKSPFDVGVVVSFGYFLYPHLLDDLKHGAINMHPSLLPKYRGPAPIHHALLNGDRTTGVSIIEIDPLAFDTGRILLQKPFPIPENITFQPLATSLSEFGASCVLETLRSLPHLREHATVQNNSQASKAPKVRFEHGFLTFKESAIEIFQKWQTLGDSVGLSVQFKGKRVKLCKTAIPSQELMATVDQKRYQGLSPGTFFFDTQMKALWLRCAQDSWLTIFSLQQEDRKIGEALDFVNGYRLRHKTGTFEPIDSISK</sequence>
<dbReference type="GO" id="GO:0005739">
    <property type="term" value="C:mitochondrion"/>
    <property type="evidence" value="ECO:0007669"/>
    <property type="project" value="TreeGrafter"/>
</dbReference>
<dbReference type="EC" id="2.1.2.9" evidence="2"/>
<dbReference type="InterPro" id="IPR041711">
    <property type="entry name" value="Met-tRNA-FMT_N"/>
</dbReference>
<evidence type="ECO:0000256" key="2">
    <source>
        <dbReference type="ARBA" id="ARBA00012261"/>
    </source>
</evidence>
<dbReference type="Pfam" id="PF02911">
    <property type="entry name" value="Formyl_trans_C"/>
    <property type="match status" value="1"/>
</dbReference>
<dbReference type="SUPFAM" id="SSF50486">
    <property type="entry name" value="FMT C-terminal domain-like"/>
    <property type="match status" value="1"/>
</dbReference>
<evidence type="ECO:0000256" key="3">
    <source>
        <dbReference type="ARBA" id="ARBA00014185"/>
    </source>
</evidence>
<keyword evidence="5" id="KW-0648">Protein biosynthesis</keyword>
<dbReference type="Gene3D" id="3.40.50.12230">
    <property type="match status" value="1"/>
</dbReference>
<dbReference type="HOGENOM" id="CLU_033347_0_2_1"/>
<dbReference type="EMBL" id="FR824516">
    <property type="protein sequence ID" value="CCA27200.1"/>
    <property type="molecule type" value="Genomic_DNA"/>
</dbReference>
<feature type="domain" description="Formyl transferase C-terminal" evidence="7">
    <location>
        <begin position="168"/>
        <end position="275"/>
    </location>
</feature>
<reference evidence="8" key="2">
    <citation type="submission" date="2011-02" db="EMBL/GenBank/DDBJ databases">
        <authorList>
            <person name="MacLean D."/>
        </authorList>
    </citation>
    <scope>NUCLEOTIDE SEQUENCE</scope>
</reference>
<dbReference type="NCBIfam" id="TIGR00460">
    <property type="entry name" value="fmt"/>
    <property type="match status" value="1"/>
</dbReference>
<comment type="similarity">
    <text evidence="1">Belongs to the Fmt family.</text>
</comment>
<accession>F0X0B7</accession>
<dbReference type="InterPro" id="IPR005794">
    <property type="entry name" value="Fmt"/>
</dbReference>
<protein>
    <recommendedName>
        <fullName evidence="3">Methionyl-tRNA formyltransferase, mitochondrial</fullName>
        <ecNumber evidence="2">2.1.2.9</ecNumber>
    </recommendedName>
</protein>
<evidence type="ECO:0000256" key="5">
    <source>
        <dbReference type="ARBA" id="ARBA00022917"/>
    </source>
</evidence>
<dbReference type="InterPro" id="IPR036477">
    <property type="entry name" value="Formyl_transf_N_sf"/>
</dbReference>
<evidence type="ECO:0000259" key="6">
    <source>
        <dbReference type="Pfam" id="PF00551"/>
    </source>
</evidence>